<proteinExistence type="predicted"/>
<protein>
    <submittedName>
        <fullName evidence="1">Uncharacterized protein</fullName>
    </submittedName>
</protein>
<dbReference type="Proteomes" id="UP001497700">
    <property type="component" value="Unassembled WGS sequence"/>
</dbReference>
<comment type="caution">
    <text evidence="1">The sequence shown here is derived from an EMBL/GenBank/DDBJ whole genome shotgun (WGS) entry which is preliminary data.</text>
</comment>
<evidence type="ECO:0000313" key="1">
    <source>
        <dbReference type="EMBL" id="KAI4863430.1"/>
    </source>
</evidence>
<name>A0ACB9YWZ2_9PEZI</name>
<keyword evidence="2" id="KW-1185">Reference proteome</keyword>
<organism evidence="1 2">
    <name type="scientific">Hypoxylon rubiginosum</name>
    <dbReference type="NCBI Taxonomy" id="110542"/>
    <lineage>
        <taxon>Eukaryota</taxon>
        <taxon>Fungi</taxon>
        <taxon>Dikarya</taxon>
        <taxon>Ascomycota</taxon>
        <taxon>Pezizomycotina</taxon>
        <taxon>Sordariomycetes</taxon>
        <taxon>Xylariomycetidae</taxon>
        <taxon>Xylariales</taxon>
        <taxon>Hypoxylaceae</taxon>
        <taxon>Hypoxylon</taxon>
    </lineage>
</organism>
<sequence length="258" mass="28852">MAQQPTQTGPTEVEPQIEVIDQPEDVIEAFDCACKAFGEQTHDAIWMALNPEWDKVGPVGRPRAAARLVEQWRRITYDNQGNPNTIFLKATLPDPTEDGRRIIAGLAIWAQLSIVEGHGDPPSDDLRSSLDLEALYPGNESEQRYLCQVHRSFAGRRCAVAREKATSEPPSVMHLQLCASDPAYQRRGIATKLVQWGLNEAHRRGGLEAITEASSMGRHVYARLGFHGEIQDMEYKVDSEFQSRDKPPNLFMRTGTSI</sequence>
<gene>
    <name evidence="1" type="ORF">F4820DRAFT_373918</name>
</gene>
<accession>A0ACB9YWZ2</accession>
<evidence type="ECO:0000313" key="2">
    <source>
        <dbReference type="Proteomes" id="UP001497700"/>
    </source>
</evidence>
<reference evidence="1 2" key="1">
    <citation type="journal article" date="2022" name="New Phytol.">
        <title>Ecological generalism drives hyperdiversity of secondary metabolite gene clusters in xylarialean endophytes.</title>
        <authorList>
            <person name="Franco M.E.E."/>
            <person name="Wisecaver J.H."/>
            <person name="Arnold A.E."/>
            <person name="Ju Y.M."/>
            <person name="Slot J.C."/>
            <person name="Ahrendt S."/>
            <person name="Moore L.P."/>
            <person name="Eastman K.E."/>
            <person name="Scott K."/>
            <person name="Konkel Z."/>
            <person name="Mondo S.J."/>
            <person name="Kuo A."/>
            <person name="Hayes R.D."/>
            <person name="Haridas S."/>
            <person name="Andreopoulos B."/>
            <person name="Riley R."/>
            <person name="LaButti K."/>
            <person name="Pangilinan J."/>
            <person name="Lipzen A."/>
            <person name="Amirebrahimi M."/>
            <person name="Yan J."/>
            <person name="Adam C."/>
            <person name="Keymanesh K."/>
            <person name="Ng V."/>
            <person name="Louie K."/>
            <person name="Northen T."/>
            <person name="Drula E."/>
            <person name="Henrissat B."/>
            <person name="Hsieh H.M."/>
            <person name="Youens-Clark K."/>
            <person name="Lutzoni F."/>
            <person name="Miadlikowska J."/>
            <person name="Eastwood D.C."/>
            <person name="Hamelin R.C."/>
            <person name="Grigoriev I.V."/>
            <person name="U'Ren J.M."/>
        </authorList>
    </citation>
    <scope>NUCLEOTIDE SEQUENCE [LARGE SCALE GENOMIC DNA]</scope>
    <source>
        <strain evidence="1 2">CBS 119005</strain>
    </source>
</reference>
<dbReference type="EMBL" id="MU393504">
    <property type="protein sequence ID" value="KAI4863430.1"/>
    <property type="molecule type" value="Genomic_DNA"/>
</dbReference>